<dbReference type="GO" id="GO:0005737">
    <property type="term" value="C:cytoplasm"/>
    <property type="evidence" value="ECO:0007669"/>
    <property type="project" value="TreeGrafter"/>
</dbReference>
<dbReference type="SUPFAM" id="SSF51735">
    <property type="entry name" value="NAD(P)-binding Rossmann-fold domains"/>
    <property type="match status" value="1"/>
</dbReference>
<evidence type="ECO:0000256" key="1">
    <source>
        <dbReference type="ARBA" id="ARBA00001947"/>
    </source>
</evidence>
<dbReference type="SUPFAM" id="SSF50129">
    <property type="entry name" value="GroES-like"/>
    <property type="match status" value="1"/>
</dbReference>
<evidence type="ECO:0000256" key="4">
    <source>
        <dbReference type="ARBA" id="ARBA00022833"/>
    </source>
</evidence>
<keyword evidence="4" id="KW-0862">Zinc</keyword>
<gene>
    <name evidence="8" type="primary">had</name>
    <name evidence="8" type="ORF">GXY80_08870</name>
</gene>
<dbReference type="STRING" id="909663.GCA_000512235_01234"/>
<comment type="cofactor">
    <cofactor evidence="1">
        <name>Zn(2+)</name>
        <dbReference type="ChEBI" id="CHEBI:29105"/>
    </cofactor>
</comment>
<dbReference type="PANTHER" id="PTHR42940">
    <property type="entry name" value="ALCOHOL DEHYDROGENASE 1-RELATED"/>
    <property type="match status" value="1"/>
</dbReference>
<dbReference type="Gene3D" id="3.40.50.720">
    <property type="entry name" value="NAD(P)-binding Rossmann-like Domain"/>
    <property type="match status" value="1"/>
</dbReference>
<accession>A0A351U753</accession>
<dbReference type="Pfam" id="PF00107">
    <property type="entry name" value="ADH_zinc_N"/>
    <property type="match status" value="1"/>
</dbReference>
<reference evidence="8" key="1">
    <citation type="journal article" date="2020" name="Biotechnol. Biofuels">
        <title>New insights from the biogas microbiome by comprehensive genome-resolved metagenomics of nearly 1600 species originating from multiple anaerobic digesters.</title>
        <authorList>
            <person name="Campanaro S."/>
            <person name="Treu L."/>
            <person name="Rodriguez-R L.M."/>
            <person name="Kovalovszki A."/>
            <person name="Ziels R.M."/>
            <person name="Maus I."/>
            <person name="Zhu X."/>
            <person name="Kougias P.G."/>
            <person name="Basile A."/>
            <person name="Luo G."/>
            <person name="Schluter A."/>
            <person name="Konstantinidis K.T."/>
            <person name="Angelidaki I."/>
        </authorList>
    </citation>
    <scope>NUCLEOTIDE SEQUENCE</scope>
    <source>
        <strain evidence="8">AS06rmzACSIP_7</strain>
    </source>
</reference>
<evidence type="ECO:0000313" key="9">
    <source>
        <dbReference type="Proteomes" id="UP000777265"/>
    </source>
</evidence>
<proteinExistence type="inferred from homology"/>
<dbReference type="InterPro" id="IPR011032">
    <property type="entry name" value="GroES-like_sf"/>
</dbReference>
<keyword evidence="3" id="KW-0479">Metal-binding</keyword>
<evidence type="ECO:0000256" key="2">
    <source>
        <dbReference type="ARBA" id="ARBA00008072"/>
    </source>
</evidence>
<dbReference type="GO" id="GO:0046872">
    <property type="term" value="F:metal ion binding"/>
    <property type="evidence" value="ECO:0007669"/>
    <property type="project" value="UniProtKB-KW"/>
</dbReference>
<evidence type="ECO:0000256" key="5">
    <source>
        <dbReference type="ARBA" id="ARBA00023002"/>
    </source>
</evidence>
<dbReference type="InterPro" id="IPR017614">
    <property type="entry name" value="Dearomat_deydrogenase"/>
</dbReference>
<feature type="domain" description="Alcohol dehydrogenase-like C-terminal" evidence="6">
    <location>
        <begin position="193"/>
        <end position="327"/>
    </location>
</feature>
<dbReference type="NCBIfam" id="TIGR03201">
    <property type="entry name" value="dearomat_had"/>
    <property type="match status" value="1"/>
</dbReference>
<protein>
    <submittedName>
        <fullName evidence="8">6-hydroxycyclohex-1-ene-1-carbonyl-CoA dehydrogenase</fullName>
        <ecNumber evidence="8">1.1.1.368</ecNumber>
    </submittedName>
</protein>
<dbReference type="CDD" id="cd08254">
    <property type="entry name" value="hydroxyacyl_CoA_DH"/>
    <property type="match status" value="1"/>
</dbReference>
<dbReference type="PANTHER" id="PTHR42940:SF8">
    <property type="entry name" value="VACUOLAR PROTEIN SORTING-ASSOCIATED PROTEIN 11"/>
    <property type="match status" value="1"/>
</dbReference>
<dbReference type="EMBL" id="JAAYEE010000142">
    <property type="protein sequence ID" value="NLW35574.1"/>
    <property type="molecule type" value="Genomic_DNA"/>
</dbReference>
<evidence type="ECO:0000259" key="6">
    <source>
        <dbReference type="Pfam" id="PF00107"/>
    </source>
</evidence>
<feature type="domain" description="Alcohol dehydrogenase-like N-terminal" evidence="7">
    <location>
        <begin position="42"/>
        <end position="151"/>
    </location>
</feature>
<dbReference type="InterPro" id="IPR013154">
    <property type="entry name" value="ADH-like_N"/>
</dbReference>
<dbReference type="InterPro" id="IPR013149">
    <property type="entry name" value="ADH-like_C"/>
</dbReference>
<reference evidence="8" key="2">
    <citation type="submission" date="2020-01" db="EMBL/GenBank/DDBJ databases">
        <authorList>
            <person name="Campanaro S."/>
        </authorList>
    </citation>
    <scope>NUCLEOTIDE SEQUENCE</scope>
    <source>
        <strain evidence="8">AS06rmzACSIP_7</strain>
    </source>
</reference>
<keyword evidence="5 8" id="KW-0560">Oxidoreductase</keyword>
<dbReference type="EC" id="1.1.1.368" evidence="8"/>
<dbReference type="Proteomes" id="UP000777265">
    <property type="component" value="Unassembled WGS sequence"/>
</dbReference>
<comment type="caution">
    <text evidence="8">The sequence shown here is derived from an EMBL/GenBank/DDBJ whole genome shotgun (WGS) entry which is preliminary data.</text>
</comment>
<dbReference type="InterPro" id="IPR036291">
    <property type="entry name" value="NAD(P)-bd_dom_sf"/>
</dbReference>
<organism evidence="8 9">
    <name type="scientific">Syntrophorhabdus aromaticivorans</name>
    <dbReference type="NCBI Taxonomy" id="328301"/>
    <lineage>
        <taxon>Bacteria</taxon>
        <taxon>Pseudomonadati</taxon>
        <taxon>Thermodesulfobacteriota</taxon>
        <taxon>Syntrophorhabdia</taxon>
        <taxon>Syntrophorhabdales</taxon>
        <taxon>Syntrophorhabdaceae</taxon>
        <taxon>Syntrophorhabdus</taxon>
    </lineage>
</organism>
<evidence type="ECO:0000256" key="3">
    <source>
        <dbReference type="ARBA" id="ARBA00022723"/>
    </source>
</evidence>
<sequence>MGDVPKTIKQWQMVQPTVFNRETKETTPGKLEMAEIPVPELKDGEVLVEVAGCGVCHTDLGYFYDGVPTVSKPPLALGHEISGTVVAGDQAWIGKEVIIPAVMPCRKCLLCKTGRGNRCLAQKMPGNSIGVYGGFASHIPVPSVDLCLVPDKKGYALEQLAVVADAVTTPYQACKRADLQPGDNVIVIGATGGVGVYMAQTVKALGARTCIGIARNPEKLKRALDYGCDHVISTIDKTNKDVVGEWRNYCKSNGLDNTGWKIFEVTGAKAGQELALDLLSFVGKLILVGFGMAKSEYMFSKLMAFDAEVIGTWGCLPEYYPIVLDMVLNKKIVIDPFVEVRPMSTIAATFDEIHKAGSPAKRVSLKPDF</sequence>
<comment type="similarity">
    <text evidence="2">Belongs to the zinc-containing alcohol dehydrogenase family.</text>
</comment>
<dbReference type="Pfam" id="PF08240">
    <property type="entry name" value="ADH_N"/>
    <property type="match status" value="1"/>
</dbReference>
<dbReference type="GO" id="GO:0004022">
    <property type="term" value="F:alcohol dehydrogenase (NAD+) activity"/>
    <property type="evidence" value="ECO:0007669"/>
    <property type="project" value="TreeGrafter"/>
</dbReference>
<evidence type="ECO:0000313" key="8">
    <source>
        <dbReference type="EMBL" id="NLW35574.1"/>
    </source>
</evidence>
<dbReference type="Gene3D" id="3.90.180.10">
    <property type="entry name" value="Medium-chain alcohol dehydrogenases, catalytic domain"/>
    <property type="match status" value="1"/>
</dbReference>
<dbReference type="AlphaFoldDB" id="A0A351U753"/>
<name>A0A351U753_9BACT</name>
<evidence type="ECO:0000259" key="7">
    <source>
        <dbReference type="Pfam" id="PF08240"/>
    </source>
</evidence>